<dbReference type="Proteomes" id="UP000434052">
    <property type="component" value="Unassembled WGS sequence"/>
</dbReference>
<evidence type="ECO:0000313" key="1">
    <source>
        <dbReference type="EMBL" id="TVM30258.1"/>
    </source>
</evidence>
<dbReference type="EMBL" id="QMIF01000026">
    <property type="protein sequence ID" value="TVM30258.1"/>
    <property type="molecule type" value="Genomic_DNA"/>
</dbReference>
<reference evidence="1 2" key="1">
    <citation type="submission" date="2018-06" db="EMBL/GenBank/DDBJ databases">
        <title>Complete genome of Desulfovibrio marinus P48SEP.</title>
        <authorList>
            <person name="Crispim J.S."/>
            <person name="Vidigal P.M.P."/>
            <person name="Silva L.C.F."/>
            <person name="Araujo L.C."/>
            <person name="Laguardia C.N."/>
            <person name="Dias R.S."/>
            <person name="Sousa M.P."/>
            <person name="Paula S.O."/>
            <person name="Silva C."/>
        </authorList>
    </citation>
    <scope>NUCLEOTIDE SEQUENCE [LARGE SCALE GENOMIC DNA]</scope>
    <source>
        <strain evidence="1 2">P48SEP</strain>
    </source>
</reference>
<dbReference type="AlphaFoldDB" id="A0A6P1ZDS8"/>
<name>A0A6P1ZDS8_9BACT</name>
<proteinExistence type="predicted"/>
<evidence type="ECO:0000313" key="2">
    <source>
        <dbReference type="Proteomes" id="UP000434052"/>
    </source>
</evidence>
<organism evidence="1 2">
    <name type="scientific">Oceanidesulfovibrio marinus</name>
    <dbReference type="NCBI Taxonomy" id="370038"/>
    <lineage>
        <taxon>Bacteria</taxon>
        <taxon>Pseudomonadati</taxon>
        <taxon>Thermodesulfobacteriota</taxon>
        <taxon>Desulfovibrionia</taxon>
        <taxon>Desulfovibrionales</taxon>
        <taxon>Desulfovibrionaceae</taxon>
        <taxon>Oceanidesulfovibrio</taxon>
    </lineage>
</organism>
<comment type="caution">
    <text evidence="1">The sequence shown here is derived from an EMBL/GenBank/DDBJ whole genome shotgun (WGS) entry which is preliminary data.</text>
</comment>
<protein>
    <submittedName>
        <fullName evidence="1">Uncharacterized protein</fullName>
    </submittedName>
</protein>
<sequence length="108" mass="10294">MNIRQLGFMPGLPAPARSDTGRMGLGYLGTAGNMISNLPNPGAGDSTTINKSVGGNWGDVIGESLGIAGGALGAMADAGVFSGGGGGGNFYQGSIGASGSSGGGLFGR</sequence>
<gene>
    <name evidence="1" type="ORF">DQK91_21385</name>
</gene>
<accession>A0A6P1ZDS8</accession>
<dbReference type="RefSeq" id="WP_144307450.1">
    <property type="nucleotide sequence ID" value="NZ_QMIF01000026.1"/>
</dbReference>